<dbReference type="Proteomes" id="UP000264002">
    <property type="component" value="Unassembled WGS sequence"/>
</dbReference>
<gene>
    <name evidence="3" type="ORF">DYP60_10690</name>
</gene>
<evidence type="ECO:0000259" key="2">
    <source>
        <dbReference type="Pfam" id="PF13349"/>
    </source>
</evidence>
<reference evidence="3 4" key="2">
    <citation type="submission" date="2018-09" db="EMBL/GenBank/DDBJ databases">
        <title>Genome of Sphaerochaeta halotolerans strain 4-11.</title>
        <authorList>
            <person name="Nazina T.N."/>
            <person name="Sokolova D.S."/>
        </authorList>
    </citation>
    <scope>NUCLEOTIDE SEQUENCE [LARGE SCALE GENOMIC DNA]</scope>
    <source>
        <strain evidence="3 4">4-11</strain>
    </source>
</reference>
<reference evidence="4" key="1">
    <citation type="submission" date="2018-08" db="EMBL/GenBank/DDBJ databases">
        <authorList>
            <person name="Grouzdev D.S."/>
            <person name="Krutkina M.S."/>
        </authorList>
    </citation>
    <scope>NUCLEOTIDE SEQUENCE [LARGE SCALE GENOMIC DNA]</scope>
    <source>
        <strain evidence="4">4-11</strain>
    </source>
</reference>
<dbReference type="AlphaFoldDB" id="A0A372MEP1"/>
<keyword evidence="1" id="KW-0472">Membrane</keyword>
<feature type="transmembrane region" description="Helical" evidence="1">
    <location>
        <begin position="6"/>
        <end position="26"/>
    </location>
</feature>
<protein>
    <recommendedName>
        <fullName evidence="2">DUF4097 domain-containing protein</fullName>
    </recommendedName>
</protein>
<proteinExistence type="predicted"/>
<sequence length="291" mass="31337">MLKDTNANKIFLIILVLILALSFFLYKGWERRGIEQRMDQQIDFQAGDSLQVSTISNDIFIEVNEGQKQASVSLGSHDNEQLEVSKRGSLVTVSVSPVKRWFLRFFSYTASPLVLTLPSENLGHLEVTSTSGDITLMHPLKTKSTKVSGVSSEVDFLTLWASEHLELHTISGDISGKEASSDGNADISSTSGTIEIQRITGPKTILKTTSSGIEAGVSISKNGSMEAKTTSGEIELDLRPSNNLNITTSTVSGSIEFNDKRQAGNNASLQTGEGSNSVTLSSVSGSIDLVY</sequence>
<dbReference type="Pfam" id="PF13349">
    <property type="entry name" value="DUF4097"/>
    <property type="match status" value="1"/>
</dbReference>
<dbReference type="OrthoDB" id="370582at2"/>
<evidence type="ECO:0000313" key="3">
    <source>
        <dbReference type="EMBL" id="RFU94245.1"/>
    </source>
</evidence>
<dbReference type="EMBL" id="QUWK01000011">
    <property type="protein sequence ID" value="RFU94245.1"/>
    <property type="molecule type" value="Genomic_DNA"/>
</dbReference>
<name>A0A372MEP1_9SPIR</name>
<accession>A0A372MEP1</accession>
<comment type="caution">
    <text evidence="3">The sequence shown here is derived from an EMBL/GenBank/DDBJ whole genome shotgun (WGS) entry which is preliminary data.</text>
</comment>
<dbReference type="InterPro" id="IPR025164">
    <property type="entry name" value="Toastrack_DUF4097"/>
</dbReference>
<evidence type="ECO:0000256" key="1">
    <source>
        <dbReference type="SAM" id="Phobius"/>
    </source>
</evidence>
<evidence type="ECO:0000313" key="4">
    <source>
        <dbReference type="Proteomes" id="UP000264002"/>
    </source>
</evidence>
<keyword evidence="4" id="KW-1185">Reference proteome</keyword>
<keyword evidence="1" id="KW-1133">Transmembrane helix</keyword>
<organism evidence="3 4">
    <name type="scientific">Sphaerochaeta halotolerans</name>
    <dbReference type="NCBI Taxonomy" id="2293840"/>
    <lineage>
        <taxon>Bacteria</taxon>
        <taxon>Pseudomonadati</taxon>
        <taxon>Spirochaetota</taxon>
        <taxon>Spirochaetia</taxon>
        <taxon>Spirochaetales</taxon>
        <taxon>Sphaerochaetaceae</taxon>
        <taxon>Sphaerochaeta</taxon>
    </lineage>
</organism>
<dbReference type="RefSeq" id="WP_117330999.1">
    <property type="nucleotide sequence ID" value="NZ_QUWK01000011.1"/>
</dbReference>
<feature type="domain" description="DUF4097" evidence="2">
    <location>
        <begin position="49"/>
        <end position="289"/>
    </location>
</feature>
<keyword evidence="1" id="KW-0812">Transmembrane</keyword>